<dbReference type="eggNOG" id="COG0457">
    <property type="taxonomic scope" value="Bacteria"/>
</dbReference>
<dbReference type="KEGG" id="red:roselon_02007"/>
<feature type="chain" id="PRO_5004913008" evidence="2">
    <location>
        <begin position="29"/>
        <end position="186"/>
    </location>
</feature>
<proteinExistence type="predicted"/>
<dbReference type="Proteomes" id="UP000019593">
    <property type="component" value="Chromosome"/>
</dbReference>
<dbReference type="HOGENOM" id="CLU_079829_3_0_5"/>
<dbReference type="PATRIC" id="fig|1294273.3.peg.1979"/>
<accession>W8SPA2</accession>
<keyword evidence="1" id="KW-0802">TPR repeat</keyword>
<evidence type="ECO:0000313" key="3">
    <source>
        <dbReference type="EMBL" id="AHM04360.1"/>
    </source>
</evidence>
<dbReference type="SMART" id="SM00028">
    <property type="entry name" value="TPR"/>
    <property type="match status" value="3"/>
</dbReference>
<gene>
    <name evidence="3" type="ORF">roselon_02007</name>
</gene>
<feature type="signal peptide" evidence="2">
    <location>
        <begin position="1"/>
        <end position="28"/>
    </location>
</feature>
<name>W8SPA2_9RHOB</name>
<dbReference type="STRING" id="1294273.roselon_02007"/>
<dbReference type="Pfam" id="PF13432">
    <property type="entry name" value="TPR_16"/>
    <property type="match status" value="1"/>
</dbReference>
<evidence type="ECO:0000256" key="2">
    <source>
        <dbReference type="SAM" id="SignalP"/>
    </source>
</evidence>
<dbReference type="SUPFAM" id="SSF48452">
    <property type="entry name" value="TPR-like"/>
    <property type="match status" value="1"/>
</dbReference>
<sequence length="186" mass="20489">MLNMRCAPPFLNVLVAAVICGIPAIAAAQVTADELLDRLGQPDLRNWNVVEQQLYTEWSRSGSATADYLLRVGRAALEAEDFDVAYNHLTALTDHAPEFAEGWNTRATLFFEMGRYGPAIADIQRTLALEPRHFGALTGLGFMLEEMGDTENALAALRAAHAIHPHHPEIESAIDRVERQLDGRAL</sequence>
<feature type="repeat" description="TPR" evidence="1">
    <location>
        <begin position="100"/>
        <end position="133"/>
    </location>
</feature>
<dbReference type="EMBL" id="CP004372">
    <property type="protein sequence ID" value="AHM04360.1"/>
    <property type="molecule type" value="Genomic_DNA"/>
</dbReference>
<keyword evidence="2" id="KW-0732">Signal</keyword>
<dbReference type="PROSITE" id="PS50005">
    <property type="entry name" value="TPR"/>
    <property type="match status" value="1"/>
</dbReference>
<reference evidence="3 4" key="1">
    <citation type="submission" date="2013-03" db="EMBL/GenBank/DDBJ databases">
        <authorList>
            <person name="Fiebig A."/>
            <person name="Goeker M."/>
            <person name="Klenk H.-P.P."/>
        </authorList>
    </citation>
    <scope>NUCLEOTIDE SEQUENCE [LARGE SCALE GENOMIC DNA]</scope>
    <source>
        <strain evidence="4">DSM 19469</strain>
    </source>
</reference>
<dbReference type="InterPro" id="IPR019734">
    <property type="entry name" value="TPR_rpt"/>
</dbReference>
<evidence type="ECO:0000256" key="1">
    <source>
        <dbReference type="PROSITE-ProRule" id="PRU00339"/>
    </source>
</evidence>
<organism evidence="3 4">
    <name type="scientific">Roseicyclus elongatus DSM 19469</name>
    <dbReference type="NCBI Taxonomy" id="1294273"/>
    <lineage>
        <taxon>Bacteria</taxon>
        <taxon>Pseudomonadati</taxon>
        <taxon>Pseudomonadota</taxon>
        <taxon>Alphaproteobacteria</taxon>
        <taxon>Rhodobacterales</taxon>
        <taxon>Roseobacteraceae</taxon>
        <taxon>Roseicyclus</taxon>
    </lineage>
</organism>
<dbReference type="Gene3D" id="1.25.40.10">
    <property type="entry name" value="Tetratricopeptide repeat domain"/>
    <property type="match status" value="1"/>
</dbReference>
<keyword evidence="4" id="KW-1185">Reference proteome</keyword>
<protein>
    <submittedName>
        <fullName evidence="3">Uncharacterized protein</fullName>
    </submittedName>
</protein>
<dbReference type="InterPro" id="IPR011990">
    <property type="entry name" value="TPR-like_helical_dom_sf"/>
</dbReference>
<dbReference type="AlphaFoldDB" id="W8SPA2"/>
<evidence type="ECO:0000313" key="4">
    <source>
        <dbReference type="Proteomes" id="UP000019593"/>
    </source>
</evidence>